<keyword evidence="5" id="KW-0539">Nucleus</keyword>
<organism evidence="9 10">
    <name type="scientific">Cryoendolithus antarcticus</name>
    <dbReference type="NCBI Taxonomy" id="1507870"/>
    <lineage>
        <taxon>Eukaryota</taxon>
        <taxon>Fungi</taxon>
        <taxon>Dikarya</taxon>
        <taxon>Ascomycota</taxon>
        <taxon>Pezizomycotina</taxon>
        <taxon>Dothideomycetes</taxon>
        <taxon>Dothideomycetidae</taxon>
        <taxon>Cladosporiales</taxon>
        <taxon>Cladosporiaceae</taxon>
        <taxon>Cryoendolithus</taxon>
    </lineage>
</organism>
<evidence type="ECO:0000259" key="8">
    <source>
        <dbReference type="PROSITE" id="PS51351"/>
    </source>
</evidence>
<evidence type="ECO:0000256" key="7">
    <source>
        <dbReference type="SAM" id="MobiDB-lite"/>
    </source>
</evidence>
<feature type="domain" description="TFIIE beta" evidence="8">
    <location>
        <begin position="25"/>
        <end position="113"/>
    </location>
</feature>
<sequence>MASLMRPSSTTPAIGTPKPSITPAATAALQASRTGSELLSQIHYAEKYLKEKFPTAITFDALLDYLSLPQDLLAHKATLKKALVANSHVAYTSASESASGRETFSYKPTHPVTNASELKQYLTRQPTAAGIPVKDLRDAWPTLQVPLLRLSAQHEVLLTLNKKDNTPRTVYADSPHLWPPKPIDERFVEFWGKCKVPANETEVRSVLEEAGIVPTSAVKEVRKILGGKKEKRRVQRQGARTTNTHMAGILKQAPHTHSLSNFVTSKAPRFINSTRINQQNSFRMSSSVGELKLESTDIKTATGVELSKEQHTLVASVLDLFAGRPSLAKLQLWTDDAEFHDPITIAQGRKQFEAQWYGLQTAFSAIERKHHEVTSSGNPIEMDMTTLYKVKGLGKETTIESKILIHTKGDKIVKVEDKWDGKMPDSGIANAFRHLNSVTVPKFVSVPKNAEEDAKKGN</sequence>
<dbReference type="EMBL" id="NAJO01000007">
    <property type="protein sequence ID" value="OQO11160.1"/>
    <property type="molecule type" value="Genomic_DNA"/>
</dbReference>
<dbReference type="Pfam" id="PF18121">
    <property type="entry name" value="TFA2_Winged_2"/>
    <property type="match status" value="1"/>
</dbReference>
<keyword evidence="4" id="KW-0804">Transcription</keyword>
<evidence type="ECO:0000256" key="4">
    <source>
        <dbReference type="ARBA" id="ARBA00023163"/>
    </source>
</evidence>
<dbReference type="AlphaFoldDB" id="A0A1V8TIG9"/>
<evidence type="ECO:0000313" key="10">
    <source>
        <dbReference type="Proteomes" id="UP000192596"/>
    </source>
</evidence>
<dbReference type="PANTHER" id="PTHR12716:SF8">
    <property type="entry name" value="TRANSCRIPTION INITIATION FACTOR IIE SUBUNIT BETA"/>
    <property type="match status" value="1"/>
</dbReference>
<comment type="caution">
    <text evidence="9">The sequence shown here is derived from an EMBL/GenBank/DDBJ whole genome shotgun (WGS) entry which is preliminary data.</text>
</comment>
<dbReference type="InParanoid" id="A0A1V8TIG9"/>
<evidence type="ECO:0000256" key="3">
    <source>
        <dbReference type="ARBA" id="ARBA00023125"/>
    </source>
</evidence>
<keyword evidence="10" id="KW-1185">Reference proteome</keyword>
<reference evidence="10" key="1">
    <citation type="submission" date="2017-03" db="EMBL/GenBank/DDBJ databases">
        <title>Genomes of endolithic fungi from Antarctica.</title>
        <authorList>
            <person name="Coleine C."/>
            <person name="Masonjones S."/>
            <person name="Stajich J.E."/>
        </authorList>
    </citation>
    <scope>NUCLEOTIDE SEQUENCE [LARGE SCALE GENOMIC DNA]</scope>
    <source>
        <strain evidence="10">CCFEE 5527</strain>
    </source>
</reference>
<dbReference type="GO" id="GO:0001097">
    <property type="term" value="F:TFIIH-class transcription factor complex binding"/>
    <property type="evidence" value="ECO:0007669"/>
    <property type="project" value="TreeGrafter"/>
</dbReference>
<comment type="subcellular location">
    <subcellularLocation>
        <location evidence="1">Nucleus</location>
    </subcellularLocation>
</comment>
<feature type="region of interest" description="Disordered" evidence="7">
    <location>
        <begin position="1"/>
        <end position="20"/>
    </location>
</feature>
<evidence type="ECO:0000313" key="9">
    <source>
        <dbReference type="EMBL" id="OQO11160.1"/>
    </source>
</evidence>
<evidence type="ECO:0000256" key="2">
    <source>
        <dbReference type="ARBA" id="ARBA00023015"/>
    </source>
</evidence>
<dbReference type="Pfam" id="PF02186">
    <property type="entry name" value="TFIIE_beta"/>
    <property type="match status" value="1"/>
</dbReference>
<dbReference type="Proteomes" id="UP000192596">
    <property type="component" value="Unassembled WGS sequence"/>
</dbReference>
<gene>
    <name evidence="9" type="ORF">B0A48_05416</name>
</gene>
<evidence type="ECO:0000256" key="5">
    <source>
        <dbReference type="ARBA" id="ARBA00023242"/>
    </source>
</evidence>
<evidence type="ECO:0000256" key="1">
    <source>
        <dbReference type="ARBA" id="ARBA00004123"/>
    </source>
</evidence>
<dbReference type="GO" id="GO:0006367">
    <property type="term" value="P:transcription initiation at RNA polymerase II promoter"/>
    <property type="evidence" value="ECO:0007669"/>
    <property type="project" value="InterPro"/>
</dbReference>
<dbReference type="InterPro" id="IPR016656">
    <property type="entry name" value="TFIIE-bsu"/>
</dbReference>
<comment type="function">
    <text evidence="6">Recruits TFIIH to the initiation complex and stimulates the RNA polymerase II C-terminal domain kinase and DNA-dependent ATPase activities of TFIIH. Both TFIIH and TFIIE are required for promoter clearance by RNA polymerase.</text>
</comment>
<dbReference type="PANTHER" id="PTHR12716">
    <property type="entry name" value="TRANSCRIPTION INITIATION FACTOR IIE, BETA SUBUNIT"/>
    <property type="match status" value="1"/>
</dbReference>
<protein>
    <recommendedName>
        <fullName evidence="8">TFIIE beta domain-containing protein</fullName>
    </recommendedName>
</protein>
<feature type="compositionally biased region" description="Polar residues" evidence="7">
    <location>
        <begin position="1"/>
        <end position="13"/>
    </location>
</feature>
<evidence type="ECO:0000256" key="6">
    <source>
        <dbReference type="ARBA" id="ARBA00025581"/>
    </source>
</evidence>
<dbReference type="STRING" id="1507870.A0A1V8TIG9"/>
<dbReference type="InterPro" id="IPR032710">
    <property type="entry name" value="NTF2-like_dom_sf"/>
</dbReference>
<dbReference type="PROSITE" id="PS51351">
    <property type="entry name" value="TFIIE_BETA_C"/>
    <property type="match status" value="1"/>
</dbReference>
<accession>A0A1V8TIG9</accession>
<dbReference type="OrthoDB" id="2400485at2759"/>
<dbReference type="FunCoup" id="A0A1V8TIG9">
    <property type="interactions" value="900"/>
</dbReference>
<dbReference type="InterPro" id="IPR003166">
    <property type="entry name" value="TFIIE_bsu_DNA-bd"/>
</dbReference>
<proteinExistence type="predicted"/>
<dbReference type="GO" id="GO:0003677">
    <property type="term" value="F:DNA binding"/>
    <property type="evidence" value="ECO:0007669"/>
    <property type="project" value="UniProtKB-KW"/>
</dbReference>
<name>A0A1V8TIG9_9PEZI</name>
<keyword evidence="3" id="KW-0238">DNA-binding</keyword>
<dbReference type="InterPro" id="IPR040501">
    <property type="entry name" value="TFA2_Winged_2"/>
</dbReference>
<dbReference type="Gene3D" id="3.10.450.50">
    <property type="match status" value="1"/>
</dbReference>
<dbReference type="SUPFAM" id="SSF54427">
    <property type="entry name" value="NTF2-like"/>
    <property type="match status" value="1"/>
</dbReference>
<dbReference type="GO" id="GO:0005673">
    <property type="term" value="C:transcription factor TFIIE complex"/>
    <property type="evidence" value="ECO:0007669"/>
    <property type="project" value="InterPro"/>
</dbReference>
<keyword evidence="2" id="KW-0805">Transcription regulation</keyword>